<proteinExistence type="predicted"/>
<dbReference type="OrthoDB" id="1911985at2"/>
<dbReference type="EMBL" id="LTBA01000003">
    <property type="protein sequence ID" value="KYH35472.1"/>
    <property type="molecule type" value="Genomic_DNA"/>
</dbReference>
<dbReference type="STRING" id="1121338.CLTEP_06480"/>
<dbReference type="RefSeq" id="WP_066822498.1">
    <property type="nucleotide sequence ID" value="NZ_LTBA01000003.1"/>
</dbReference>
<dbReference type="Proteomes" id="UP000075531">
    <property type="component" value="Unassembled WGS sequence"/>
</dbReference>
<evidence type="ECO:0000313" key="2">
    <source>
        <dbReference type="Proteomes" id="UP000075531"/>
    </source>
</evidence>
<organism evidence="1 2">
    <name type="scientific">Clostridium tepidiprofundi DSM 19306</name>
    <dbReference type="NCBI Taxonomy" id="1121338"/>
    <lineage>
        <taxon>Bacteria</taxon>
        <taxon>Bacillati</taxon>
        <taxon>Bacillota</taxon>
        <taxon>Clostridia</taxon>
        <taxon>Eubacteriales</taxon>
        <taxon>Clostridiaceae</taxon>
        <taxon>Clostridium</taxon>
    </lineage>
</organism>
<evidence type="ECO:0008006" key="3">
    <source>
        <dbReference type="Google" id="ProtNLM"/>
    </source>
</evidence>
<keyword evidence="2" id="KW-1185">Reference proteome</keyword>
<evidence type="ECO:0000313" key="1">
    <source>
        <dbReference type="EMBL" id="KYH35472.1"/>
    </source>
</evidence>
<gene>
    <name evidence="1" type="ORF">CLTEP_06480</name>
</gene>
<comment type="caution">
    <text evidence="1">The sequence shown here is derived from an EMBL/GenBank/DDBJ whole genome shotgun (WGS) entry which is preliminary data.</text>
</comment>
<dbReference type="CDD" id="cd02947">
    <property type="entry name" value="TRX_family"/>
    <property type="match status" value="1"/>
</dbReference>
<sequence>MESVINDVISAYGSKINVITAKLDIDNSEYIELANKYDIVAVPTLIFLDSDGKVFFKKVGFYDESHIKDVFKKMGIK</sequence>
<dbReference type="AlphaFoldDB" id="A0A151B6V1"/>
<dbReference type="PATRIC" id="fig|1121338.3.peg.655"/>
<reference evidence="1 2" key="1">
    <citation type="submission" date="2016-02" db="EMBL/GenBank/DDBJ databases">
        <title>Genome sequence of Clostridium tepidiprofundi DSM 19306.</title>
        <authorList>
            <person name="Poehlein A."/>
            <person name="Daniel R."/>
        </authorList>
    </citation>
    <scope>NUCLEOTIDE SEQUENCE [LARGE SCALE GENOMIC DNA]</scope>
    <source>
        <strain evidence="1 2">DSM 19306</strain>
    </source>
</reference>
<name>A0A151B6V1_9CLOT</name>
<dbReference type="Gene3D" id="3.40.30.10">
    <property type="entry name" value="Glutaredoxin"/>
    <property type="match status" value="1"/>
</dbReference>
<accession>A0A151B6V1</accession>
<dbReference type="SUPFAM" id="SSF52833">
    <property type="entry name" value="Thioredoxin-like"/>
    <property type="match status" value="1"/>
</dbReference>
<protein>
    <recommendedName>
        <fullName evidence="3">Thioredoxin</fullName>
    </recommendedName>
</protein>
<dbReference type="InterPro" id="IPR036249">
    <property type="entry name" value="Thioredoxin-like_sf"/>
</dbReference>